<feature type="compositionally biased region" description="Basic and acidic residues" evidence="1">
    <location>
        <begin position="53"/>
        <end position="74"/>
    </location>
</feature>
<feature type="compositionally biased region" description="Polar residues" evidence="1">
    <location>
        <begin position="448"/>
        <end position="473"/>
    </location>
</feature>
<feature type="region of interest" description="Disordered" evidence="1">
    <location>
        <begin position="949"/>
        <end position="993"/>
    </location>
</feature>
<accession>A0ABM4CFS4</accession>
<feature type="region of interest" description="Disordered" evidence="1">
    <location>
        <begin position="23"/>
        <end position="83"/>
    </location>
</feature>
<feature type="compositionally biased region" description="Low complexity" evidence="1">
    <location>
        <begin position="250"/>
        <end position="392"/>
    </location>
</feature>
<feature type="compositionally biased region" description="Polar residues" evidence="1">
    <location>
        <begin position="1153"/>
        <end position="1165"/>
    </location>
</feature>
<proteinExistence type="predicted"/>
<feature type="compositionally biased region" description="Basic and acidic residues" evidence="1">
    <location>
        <begin position="485"/>
        <end position="514"/>
    </location>
</feature>
<feature type="compositionally biased region" description="Low complexity" evidence="1">
    <location>
        <begin position="23"/>
        <end position="52"/>
    </location>
</feature>
<keyword evidence="2" id="KW-1185">Reference proteome</keyword>
<evidence type="ECO:0000313" key="2">
    <source>
        <dbReference type="Proteomes" id="UP001652625"/>
    </source>
</evidence>
<dbReference type="RefSeq" id="XP_065660567.1">
    <property type="nucleotide sequence ID" value="XM_065804495.1"/>
</dbReference>
<organism evidence="2 3">
    <name type="scientific">Hydra vulgaris</name>
    <name type="common">Hydra</name>
    <name type="synonym">Hydra attenuata</name>
    <dbReference type="NCBI Taxonomy" id="6087"/>
    <lineage>
        <taxon>Eukaryota</taxon>
        <taxon>Metazoa</taxon>
        <taxon>Cnidaria</taxon>
        <taxon>Hydrozoa</taxon>
        <taxon>Hydroidolina</taxon>
        <taxon>Anthoathecata</taxon>
        <taxon>Aplanulata</taxon>
        <taxon>Hydridae</taxon>
        <taxon>Hydra</taxon>
    </lineage>
</organism>
<feature type="compositionally biased region" description="Basic and acidic residues" evidence="1">
    <location>
        <begin position="970"/>
        <end position="985"/>
    </location>
</feature>
<reference evidence="3" key="1">
    <citation type="submission" date="2025-08" db="UniProtKB">
        <authorList>
            <consortium name="RefSeq"/>
        </authorList>
    </citation>
    <scope>IDENTIFICATION</scope>
</reference>
<protein>
    <submittedName>
        <fullName evidence="3">GATA zinc finger domain-containing protein 14 isoform X3</fullName>
    </submittedName>
</protein>
<feature type="region of interest" description="Disordered" evidence="1">
    <location>
        <begin position="448"/>
        <end position="514"/>
    </location>
</feature>
<dbReference type="Proteomes" id="UP001652625">
    <property type="component" value="Chromosome 09"/>
</dbReference>
<feature type="region of interest" description="Disordered" evidence="1">
    <location>
        <begin position="1396"/>
        <end position="1416"/>
    </location>
</feature>
<feature type="region of interest" description="Disordered" evidence="1">
    <location>
        <begin position="1034"/>
        <end position="1063"/>
    </location>
</feature>
<sequence length="1435" mass="165232">MALNKSAERNFYAESSKNLIYSSSSTQNNQLSSTFVASRSSHSNQQSSVQVSSEKRHSFAKEDTRKSLHQDVENSSKNALSEQKRNSLIKEIYRKVSVAPAVHQTNQFNEEEQDKIRVRLNNVEDQSEDEEGWSLSQESQPVVSAISYPNMFEQPPPKPKRSIVPAIIVNHNYESSSQIVSESINESSNLSNNRSISQSNKQSNYQINNNSLNQTDNRLTSQSSNRSIAQSNKQSNYPINNHSISHSDNRSTSQSSNQSIAQSNNQSSNQSIVQSNNRSTSQSSNQSMAQSNNQSVIQSNNRSTSQSSNQSMAQSNNQSIIQSNNRSTSQSIKSNQSMAQSNNQSIIQSNNRSTSQSSNQLIAQSNNQSSNQSIIQSNNRSTGQSSSQSNNQLISQSNNHLVNHASNQLVSQSVNQRSAQSNNQSNSLITNQSLTQLGYQPINNLTMQPGFQLPKNQNLQSNFTSSQINNNLSHVDGSAQSSKYSNEKYESSKYSNEKYESLKHSNERYELSKNSNERYELSKNEYEGNKVSSGFQSLQKVEMPLQVVYQSPKALSNYQTAETVLENKHQSNKVATHRERVDIATEKTQILRNSLSNDQKTEMVLQKSQNLRQESANFPISNNSQKEQFMPQGGMHRVLISPTTVSYKNNEDFFQSDDQFKTFPRNHTKKQSYVNTDLESSTDKTNLKKHQNRKLSLFPKERTEVSEKVENVEQRKESRIRAESIQYEKRRESEIRNKDIVQAEKKLKNEKVMNDYQKSHSKNQKERLMEHHNEEFKRNYRNDDIIHHKNIIQQKEANQYNYNKQLVNNFRNESAQEPNYERQPKNSFANTKSYALNEQTSSEKVKESKNKIKNETNLHNYQLEIRESADANSSAEYLFQQHHNVQSSQINNSKASSSFENQSISYQNLDVSSLSVIEKEDNYYNYNKENIKTSKAAIDDRRFSIPNSILRQSEDSSSRSSFSEGMQSFEHNEYRRTSWNEESNSKNKKVNKQQLSVSFEEQQNISPQYITDFQEPFGSSNFEMSSEEVNKFEKNREYKKSKQVQKSHSLTEGKTRNQQLNSSSRNMQYTQNQLNQDVNAIKVLGGSHIESGSYMGNASHIVNRSHMGNESHIRNQSHTSVGLYSESENYRGSENYFKNFGSQFKTEIESGSDVGSVSHFSSTSNESKKKLNIKIQSIKKEKKKSQSSKSRARSSIQINLRNDDQDYHFGSVNVSEKNGIITLEMDENDNFIFNDSEDSEFEHQSSFNNEQNIYEENELSYRHHESSYRANHNRRKSEGDLLVQRKSIDYLNHSYEDLLDVHKDAEVETIYYTVCTKYFKPENEDWIANIHRMGNFNVLSGVNHLNNCVFWNNLFDRDNEEIVVQKIIPQENENGFSKIEITKQNNSVNFKNREMNSNIKKSKEHSEYRNKKTQKRKRFGLLKKPRDHEITPMFF</sequence>
<feature type="region of interest" description="Disordered" evidence="1">
    <location>
        <begin position="1151"/>
        <end position="1198"/>
    </location>
</feature>
<evidence type="ECO:0000256" key="1">
    <source>
        <dbReference type="SAM" id="MobiDB-lite"/>
    </source>
</evidence>
<feature type="compositionally biased region" description="Low complexity" evidence="1">
    <location>
        <begin position="958"/>
        <end position="969"/>
    </location>
</feature>
<feature type="region of interest" description="Disordered" evidence="1">
    <location>
        <begin position="184"/>
        <end position="392"/>
    </location>
</feature>
<feature type="compositionally biased region" description="Low complexity" evidence="1">
    <location>
        <begin position="184"/>
        <end position="200"/>
    </location>
</feature>
<name>A0ABM4CFS4_HYDVU</name>
<feature type="compositionally biased region" description="Basic residues" evidence="1">
    <location>
        <begin position="1180"/>
        <end position="1192"/>
    </location>
</feature>
<evidence type="ECO:0000313" key="3">
    <source>
        <dbReference type="RefSeq" id="XP_065660567.1"/>
    </source>
</evidence>
<gene>
    <name evidence="3" type="primary">LOC101234985</name>
</gene>
<dbReference type="GeneID" id="101234985"/>
<feature type="compositionally biased region" description="Polar residues" evidence="1">
    <location>
        <begin position="201"/>
        <end position="244"/>
    </location>
</feature>